<feature type="compositionally biased region" description="Low complexity" evidence="1">
    <location>
        <begin position="131"/>
        <end position="150"/>
    </location>
</feature>
<name>A0A0N4W818_HAEPC</name>
<feature type="region of interest" description="Disordered" evidence="1">
    <location>
        <begin position="1"/>
        <end position="189"/>
    </location>
</feature>
<accession>A0A0N4W818</accession>
<dbReference type="AlphaFoldDB" id="A0A0N4W818"/>
<evidence type="ECO:0000313" key="4">
    <source>
        <dbReference type="Proteomes" id="UP000268014"/>
    </source>
</evidence>
<organism evidence="5">
    <name type="scientific">Haemonchus placei</name>
    <name type="common">Barber's pole worm</name>
    <dbReference type="NCBI Taxonomy" id="6290"/>
    <lineage>
        <taxon>Eukaryota</taxon>
        <taxon>Metazoa</taxon>
        <taxon>Ecdysozoa</taxon>
        <taxon>Nematoda</taxon>
        <taxon>Chromadorea</taxon>
        <taxon>Rhabditida</taxon>
        <taxon>Rhabditina</taxon>
        <taxon>Rhabditomorpha</taxon>
        <taxon>Strongyloidea</taxon>
        <taxon>Trichostrongylidae</taxon>
        <taxon>Haemonchus</taxon>
    </lineage>
</organism>
<protein>
    <submittedName>
        <fullName evidence="3 5">Uncharacterized protein</fullName>
    </submittedName>
</protein>
<keyword evidence="2" id="KW-0812">Transmembrane</keyword>
<reference evidence="3 4" key="2">
    <citation type="submission" date="2018-11" db="EMBL/GenBank/DDBJ databases">
        <authorList>
            <consortium name="Pathogen Informatics"/>
        </authorList>
    </citation>
    <scope>NUCLEOTIDE SEQUENCE [LARGE SCALE GENOMIC DNA]</scope>
    <source>
        <strain evidence="3 4">MHpl1</strain>
    </source>
</reference>
<evidence type="ECO:0000313" key="3">
    <source>
        <dbReference type="EMBL" id="VDO28597.1"/>
    </source>
</evidence>
<gene>
    <name evidence="3" type="ORF">HPLM_LOCUS6313</name>
</gene>
<proteinExistence type="predicted"/>
<evidence type="ECO:0000256" key="1">
    <source>
        <dbReference type="SAM" id="MobiDB-lite"/>
    </source>
</evidence>
<dbReference type="Proteomes" id="UP000268014">
    <property type="component" value="Unassembled WGS sequence"/>
</dbReference>
<feature type="compositionally biased region" description="Acidic residues" evidence="1">
    <location>
        <begin position="151"/>
        <end position="172"/>
    </location>
</feature>
<feature type="transmembrane region" description="Helical" evidence="2">
    <location>
        <begin position="199"/>
        <end position="223"/>
    </location>
</feature>
<dbReference type="OMA" id="IGSKHIN"/>
<feature type="region of interest" description="Disordered" evidence="1">
    <location>
        <begin position="237"/>
        <end position="288"/>
    </location>
</feature>
<evidence type="ECO:0000256" key="2">
    <source>
        <dbReference type="SAM" id="Phobius"/>
    </source>
</evidence>
<dbReference type="WBParaSite" id="HPLM_0000632101-mRNA-1">
    <property type="protein sequence ID" value="HPLM_0000632101-mRNA-1"/>
    <property type="gene ID" value="HPLM_0000632101"/>
</dbReference>
<keyword evidence="2" id="KW-0472">Membrane</keyword>
<dbReference type="OrthoDB" id="10579626at2759"/>
<evidence type="ECO:0000313" key="5">
    <source>
        <dbReference type="WBParaSite" id="HPLM_0000632101-mRNA-1"/>
    </source>
</evidence>
<feature type="compositionally biased region" description="Basic and acidic residues" evidence="1">
    <location>
        <begin position="22"/>
        <end position="31"/>
    </location>
</feature>
<feature type="compositionally biased region" description="Basic residues" evidence="1">
    <location>
        <begin position="94"/>
        <end position="107"/>
    </location>
</feature>
<reference evidence="5" key="1">
    <citation type="submission" date="2017-02" db="UniProtKB">
        <authorList>
            <consortium name="WormBaseParasite"/>
        </authorList>
    </citation>
    <scope>IDENTIFICATION</scope>
</reference>
<feature type="compositionally biased region" description="Basic and acidic residues" evidence="1">
    <location>
        <begin position="276"/>
        <end position="288"/>
    </location>
</feature>
<feature type="compositionally biased region" description="Basic and acidic residues" evidence="1">
    <location>
        <begin position="237"/>
        <end position="246"/>
    </location>
</feature>
<feature type="compositionally biased region" description="Polar residues" evidence="1">
    <location>
        <begin position="61"/>
        <end position="93"/>
    </location>
</feature>
<feature type="compositionally biased region" description="Polar residues" evidence="1">
    <location>
        <begin position="36"/>
        <end position="54"/>
    </location>
</feature>
<feature type="compositionally biased region" description="Basic residues" evidence="1">
    <location>
        <begin position="247"/>
        <end position="263"/>
    </location>
</feature>
<dbReference type="EMBL" id="UZAF01016476">
    <property type="protein sequence ID" value="VDO28597.1"/>
    <property type="molecule type" value="Genomic_DNA"/>
</dbReference>
<sequence>MGLGPPSKKESSQRKVRKTRPSKKESSRENSPEMLPTQSSPSNSTDEASNSTVSGEEPNGLLTSPGTLAQKSSAEVATTQYSPTTKAKTQQSSKRIRITPRPTKSKTRPPTSSSRRETPSQKTVGSKASEKSTQSSKETETSSPSSVASTEETEEPETDETETDGEFETDEGTGDHTQGLLISGDGEHSTQIGSKHINYAVIVLLLCGLVVICQLGLLTFLLTKFIIAVKDEMIPTDKEKKPEKPKKDKKKKEAKSKDKKKKSSPAPLPSPSGEPKSSDAEQEKPEAI</sequence>
<keyword evidence="2" id="KW-1133">Transmembrane helix</keyword>
<keyword evidence="4" id="KW-1185">Reference proteome</keyword>